<evidence type="ECO:0000256" key="11">
    <source>
        <dbReference type="SAM" id="SignalP"/>
    </source>
</evidence>
<name>A0A8H5B060_9AGAR</name>
<dbReference type="PANTHER" id="PTHR46828:SF2">
    <property type="entry name" value="ENDO-1,4-BETA-XYLANASE A-RELATED"/>
    <property type="match status" value="1"/>
</dbReference>
<evidence type="ECO:0000259" key="12">
    <source>
        <dbReference type="PROSITE" id="PS51761"/>
    </source>
</evidence>
<comment type="catalytic activity">
    <reaction evidence="1">
        <text>Endohydrolysis of (1-&gt;4)-beta-D-xylosidic linkages in xylans.</text>
        <dbReference type="EC" id="3.2.1.8"/>
    </reaction>
</comment>
<dbReference type="Proteomes" id="UP000567179">
    <property type="component" value="Unassembled WGS sequence"/>
</dbReference>
<evidence type="ECO:0000256" key="3">
    <source>
        <dbReference type="ARBA" id="ARBA00007792"/>
    </source>
</evidence>
<keyword evidence="5" id="KW-0858">Xylan degradation</keyword>
<keyword evidence="9" id="KW-0624">Polysaccharide degradation</keyword>
<evidence type="ECO:0000256" key="4">
    <source>
        <dbReference type="ARBA" id="ARBA00012590"/>
    </source>
</evidence>
<dbReference type="AlphaFoldDB" id="A0A8H5B060"/>
<keyword evidence="14" id="KW-1185">Reference proteome</keyword>
<evidence type="ECO:0000313" key="13">
    <source>
        <dbReference type="EMBL" id="KAF5314241.1"/>
    </source>
</evidence>
<dbReference type="EMBL" id="JAACJJ010000044">
    <property type="protein sequence ID" value="KAF5314241.1"/>
    <property type="molecule type" value="Genomic_DNA"/>
</dbReference>
<evidence type="ECO:0000256" key="6">
    <source>
        <dbReference type="ARBA" id="ARBA00022801"/>
    </source>
</evidence>
<reference evidence="13 14" key="1">
    <citation type="journal article" date="2020" name="ISME J.">
        <title>Uncovering the hidden diversity of litter-decomposition mechanisms in mushroom-forming fungi.</title>
        <authorList>
            <person name="Floudas D."/>
            <person name="Bentzer J."/>
            <person name="Ahren D."/>
            <person name="Johansson T."/>
            <person name="Persson P."/>
            <person name="Tunlid A."/>
        </authorList>
    </citation>
    <scope>NUCLEOTIDE SEQUENCE [LARGE SCALE GENOMIC DNA]</scope>
    <source>
        <strain evidence="13 14">CBS 101986</strain>
    </source>
</reference>
<evidence type="ECO:0000256" key="9">
    <source>
        <dbReference type="ARBA" id="ARBA00023326"/>
    </source>
</evidence>
<dbReference type="Gene3D" id="2.60.120.180">
    <property type="match status" value="1"/>
</dbReference>
<keyword evidence="6" id="KW-0378">Hydrolase</keyword>
<keyword evidence="11" id="KW-0732">Signal</keyword>
<accession>A0A8H5B060</accession>
<comment type="caution">
    <text evidence="13">The sequence shown here is derived from an EMBL/GenBank/DDBJ whole genome shotgun (WGS) entry which is preliminary data.</text>
</comment>
<dbReference type="PROSITE" id="PS51761">
    <property type="entry name" value="GH11_3"/>
    <property type="match status" value="1"/>
</dbReference>
<dbReference type="UniPathway" id="UPA00114"/>
<dbReference type="OrthoDB" id="2115822at2759"/>
<comment type="caution">
    <text evidence="10">Lacks conserved residue(s) required for the propagation of feature annotation.</text>
</comment>
<evidence type="ECO:0000256" key="2">
    <source>
        <dbReference type="ARBA" id="ARBA00004851"/>
    </source>
</evidence>
<evidence type="ECO:0000256" key="1">
    <source>
        <dbReference type="ARBA" id="ARBA00000681"/>
    </source>
</evidence>
<evidence type="ECO:0000256" key="7">
    <source>
        <dbReference type="ARBA" id="ARBA00023277"/>
    </source>
</evidence>
<dbReference type="PANTHER" id="PTHR46828">
    <property type="entry name" value="ENDO-1,4-BETA-XYLANASE A-RELATED"/>
    <property type="match status" value="1"/>
</dbReference>
<evidence type="ECO:0000256" key="8">
    <source>
        <dbReference type="ARBA" id="ARBA00023295"/>
    </source>
</evidence>
<keyword evidence="8" id="KW-0326">Glycosidase</keyword>
<comment type="pathway">
    <text evidence="2">Glycan degradation; xylan degradation.</text>
</comment>
<dbReference type="InterPro" id="IPR013319">
    <property type="entry name" value="GH11/12"/>
</dbReference>
<dbReference type="Pfam" id="PF00457">
    <property type="entry name" value="Glyco_hydro_11"/>
    <property type="match status" value="1"/>
</dbReference>
<feature type="domain" description="GH11" evidence="12">
    <location>
        <begin position="36"/>
        <end position="199"/>
    </location>
</feature>
<dbReference type="SUPFAM" id="SSF49899">
    <property type="entry name" value="Concanavalin A-like lectins/glucanases"/>
    <property type="match status" value="1"/>
</dbReference>
<comment type="similarity">
    <text evidence="3 10">Belongs to the glycosyl hydrolase 11 (cellulase G) family.</text>
</comment>
<organism evidence="13 14">
    <name type="scientific">Psilocybe cf. subviscida</name>
    <dbReference type="NCBI Taxonomy" id="2480587"/>
    <lineage>
        <taxon>Eukaryota</taxon>
        <taxon>Fungi</taxon>
        <taxon>Dikarya</taxon>
        <taxon>Basidiomycota</taxon>
        <taxon>Agaricomycotina</taxon>
        <taxon>Agaricomycetes</taxon>
        <taxon>Agaricomycetidae</taxon>
        <taxon>Agaricales</taxon>
        <taxon>Agaricineae</taxon>
        <taxon>Strophariaceae</taxon>
        <taxon>Psilocybe</taxon>
    </lineage>
</organism>
<gene>
    <name evidence="13" type="ORF">D9619_011882</name>
</gene>
<dbReference type="InterPro" id="IPR013320">
    <property type="entry name" value="ConA-like_dom_sf"/>
</dbReference>
<feature type="chain" id="PRO_5034946331" description="endo-1,4-beta-xylanase" evidence="11">
    <location>
        <begin position="19"/>
        <end position="200"/>
    </location>
</feature>
<evidence type="ECO:0000313" key="14">
    <source>
        <dbReference type="Proteomes" id="UP000567179"/>
    </source>
</evidence>
<feature type="signal peptide" evidence="11">
    <location>
        <begin position="1"/>
        <end position="18"/>
    </location>
</feature>
<keyword evidence="7" id="KW-0119">Carbohydrate metabolism</keyword>
<dbReference type="GO" id="GO:0045493">
    <property type="term" value="P:xylan catabolic process"/>
    <property type="evidence" value="ECO:0007669"/>
    <property type="project" value="UniProtKB-UniPathway"/>
</dbReference>
<sequence>MGILWFFFFVTTIRGLKALLSKPASELTETDLSPRAGTPRSEGWDVDGYFYYWSTDNEGTAYDTNEPNGKFAVQWLFGGKSSVEKVGILGGGKESFGTLSSSSMGQRKGQVTCNGVNYDVPVALRVNSPSTDGIQTFQQFWSVRNPKKPAGGQISGTVDTACHFNAWKTAGLKMGTDYSFQILADERSSSTGSASITLSW</sequence>
<evidence type="ECO:0000256" key="5">
    <source>
        <dbReference type="ARBA" id="ARBA00022651"/>
    </source>
</evidence>
<proteinExistence type="inferred from homology"/>
<dbReference type="EC" id="3.2.1.8" evidence="4"/>
<dbReference type="InterPro" id="IPR033123">
    <property type="entry name" value="GH11_dom"/>
</dbReference>
<dbReference type="InterPro" id="IPR001137">
    <property type="entry name" value="Glyco_hydro_11"/>
</dbReference>
<protein>
    <recommendedName>
        <fullName evidence="4">endo-1,4-beta-xylanase</fullName>
        <ecNumber evidence="4">3.2.1.8</ecNumber>
    </recommendedName>
</protein>
<evidence type="ECO:0000256" key="10">
    <source>
        <dbReference type="PROSITE-ProRule" id="PRU01097"/>
    </source>
</evidence>
<dbReference type="GO" id="GO:0031176">
    <property type="term" value="F:endo-1,4-beta-xylanase activity"/>
    <property type="evidence" value="ECO:0007669"/>
    <property type="project" value="UniProtKB-EC"/>
</dbReference>